<dbReference type="GeneID" id="36102168"/>
<dbReference type="Proteomes" id="UP000522365">
    <property type="component" value="Unassembled WGS sequence"/>
</dbReference>
<evidence type="ECO:0000313" key="10">
    <source>
        <dbReference type="Proteomes" id="UP000239462"/>
    </source>
</evidence>
<evidence type="ECO:0000313" key="17">
    <source>
        <dbReference type="Proteomes" id="UP000590564"/>
    </source>
</evidence>
<reference evidence="11 13" key="3">
    <citation type="submission" date="2020-07" db="EMBL/GenBank/DDBJ databases">
        <title>Genomic Encyclopedia of Type Strains, Phase IV (KMG-V): Genome sequencing to study the core and pangenomes of soil and plant-associated prokaryotes.</title>
        <authorList>
            <person name="Whitman W."/>
        </authorList>
    </citation>
    <scope>NUCLEOTIDE SEQUENCE [LARGE SCALE GENOMIC DNA]</scope>
    <source>
        <strain evidence="3 13">A4</strain>
        <strain evidence="8 12">C11</strain>
        <strain evidence="6 14">C13</strain>
        <strain evidence="7 16">C14</strain>
        <strain evidence="5 15">C9</strain>
        <strain evidence="9 17">D1</strain>
        <strain evidence="4 11">S1</strain>
    </source>
</reference>
<evidence type="ECO:0000313" key="6">
    <source>
        <dbReference type="EMBL" id="MBA2864953.1"/>
    </source>
</evidence>
<evidence type="ECO:0000313" key="12">
    <source>
        <dbReference type="Proteomes" id="UP000536195"/>
    </source>
</evidence>
<evidence type="ECO:0000313" key="11">
    <source>
        <dbReference type="Proteomes" id="UP000522365"/>
    </source>
</evidence>
<dbReference type="RefSeq" id="WP_104837988.1">
    <property type="nucleotide sequence ID" value="NZ_CP026606.1"/>
</dbReference>
<dbReference type="Proteomes" id="UP000239462">
    <property type="component" value="Chromosome"/>
</dbReference>
<protein>
    <submittedName>
        <fullName evidence="3">Antibiotic biosynthesis monooxygenase (ABM) superfamily enzyme</fullName>
    </submittedName>
</protein>
<evidence type="ECO:0000313" key="8">
    <source>
        <dbReference type="EMBL" id="MBB6402651.1"/>
    </source>
</evidence>
<evidence type="ECO:0000256" key="1">
    <source>
        <dbReference type="SAM" id="Phobius"/>
    </source>
</evidence>
<dbReference type="Proteomes" id="UP000536195">
    <property type="component" value="Unassembled WGS sequence"/>
</dbReference>
<gene>
    <name evidence="3" type="ORF">HNP87_001879</name>
    <name evidence="4" type="ORF">HNP89_001987</name>
    <name evidence="5" type="ORF">HNP91_001954</name>
    <name evidence="8" type="ORF">HNP92_001974</name>
    <name evidence="6" type="ORF">HNP94_001992</name>
    <name evidence="7" type="ORF">HNP95_001921</name>
    <name evidence="9" type="ORF">HNP96_001879</name>
    <name evidence="2" type="ORF">MMJJ_10810</name>
</gene>
<dbReference type="GO" id="GO:0004497">
    <property type="term" value="F:monooxygenase activity"/>
    <property type="evidence" value="ECO:0007669"/>
    <property type="project" value="UniProtKB-KW"/>
</dbReference>
<dbReference type="Proteomes" id="UP000590564">
    <property type="component" value="Unassembled WGS sequence"/>
</dbReference>
<dbReference type="Pfam" id="PF11391">
    <property type="entry name" value="DUF2798"/>
    <property type="match status" value="1"/>
</dbReference>
<dbReference type="EMBL" id="JACHEC010000005">
    <property type="protein sequence ID" value="MBB6402651.1"/>
    <property type="molecule type" value="Genomic_DNA"/>
</dbReference>
<keyword evidence="1" id="KW-1133">Transmembrane helix</keyword>
<evidence type="ECO:0000313" key="2">
    <source>
        <dbReference type="EMBL" id="AVB76475.1"/>
    </source>
</evidence>
<proteinExistence type="predicted"/>
<dbReference type="InterPro" id="IPR021529">
    <property type="entry name" value="DUF2798"/>
</dbReference>
<evidence type="ECO:0000313" key="13">
    <source>
        <dbReference type="Proteomes" id="UP000563838"/>
    </source>
</evidence>
<dbReference type="AlphaFoldDB" id="A0A2L1CAU4"/>
<evidence type="ECO:0000313" key="14">
    <source>
        <dbReference type="Proteomes" id="UP000567099"/>
    </source>
</evidence>
<dbReference type="Proteomes" id="UP000568063">
    <property type="component" value="Unassembled WGS sequence"/>
</dbReference>
<evidence type="ECO:0000313" key="15">
    <source>
        <dbReference type="Proteomes" id="UP000568063"/>
    </source>
</evidence>
<dbReference type="EMBL" id="CP026606">
    <property type="protein sequence ID" value="AVB76475.1"/>
    <property type="molecule type" value="Genomic_DNA"/>
</dbReference>
<evidence type="ECO:0000313" key="7">
    <source>
        <dbReference type="EMBL" id="MBA2869723.1"/>
    </source>
</evidence>
<accession>A0A2L1CAU4</accession>
<reference evidence="2" key="2">
    <citation type="submission" date="2018-02" db="EMBL/GenBank/DDBJ databases">
        <title>Complete genome sequence of the Methanococcus maripaludis type strain JJ (DSM 2067), a model for selenoprotein synthesis in Archaea.</title>
        <authorList>
            <person name="Poehlein A."/>
            <person name="Heym D."/>
            <person name="Quitzke V."/>
            <person name="Fersch J."/>
            <person name="Daniel R."/>
            <person name="Rother M."/>
        </authorList>
    </citation>
    <scope>NUCLEOTIDE SEQUENCE [LARGE SCALE GENOMIC DNA]</scope>
    <source>
        <strain evidence="2">DSM 2067</strain>
    </source>
</reference>
<dbReference type="EMBL" id="JACHED010000006">
    <property type="protein sequence ID" value="MBB6497819.1"/>
    <property type="molecule type" value="Genomic_DNA"/>
</dbReference>
<evidence type="ECO:0000313" key="4">
    <source>
        <dbReference type="EMBL" id="MBA2854009.1"/>
    </source>
</evidence>
<feature type="transmembrane region" description="Helical" evidence="1">
    <location>
        <begin position="12"/>
        <end position="31"/>
    </location>
</feature>
<organism evidence="2 10">
    <name type="scientific">Methanococcus maripaludis</name>
    <name type="common">Methanococcus deltae</name>
    <dbReference type="NCBI Taxonomy" id="39152"/>
    <lineage>
        <taxon>Archaea</taxon>
        <taxon>Methanobacteriati</taxon>
        <taxon>Methanobacteriota</taxon>
        <taxon>Methanomada group</taxon>
        <taxon>Methanococci</taxon>
        <taxon>Methanococcales</taxon>
        <taxon>Methanococcaceae</taxon>
        <taxon>Methanococcus</taxon>
    </lineage>
</organism>
<keyword evidence="3" id="KW-0560">Oxidoreductase</keyword>
<keyword evidence="3" id="KW-0503">Monooxygenase</keyword>
<dbReference type="Proteomes" id="UP000567099">
    <property type="component" value="Unassembled WGS sequence"/>
</dbReference>
<evidence type="ECO:0000313" key="3">
    <source>
        <dbReference type="EMBL" id="MBA2841328.1"/>
    </source>
</evidence>
<feature type="transmembrane region" description="Helical" evidence="1">
    <location>
        <begin position="43"/>
        <end position="65"/>
    </location>
</feature>
<dbReference type="EMBL" id="JACDUK010000006">
    <property type="protein sequence ID" value="MBA2854009.1"/>
    <property type="molecule type" value="Genomic_DNA"/>
</dbReference>
<dbReference type="Proteomes" id="UP000563838">
    <property type="component" value="Unassembled WGS sequence"/>
</dbReference>
<dbReference type="EMBL" id="JACDUI010000004">
    <property type="protein sequence ID" value="MBA2841328.1"/>
    <property type="molecule type" value="Genomic_DNA"/>
</dbReference>
<evidence type="ECO:0000313" key="9">
    <source>
        <dbReference type="EMBL" id="MBB6497819.1"/>
    </source>
</evidence>
<evidence type="ECO:0000313" key="5">
    <source>
        <dbReference type="EMBL" id="MBA2861119.1"/>
    </source>
</evidence>
<name>A0A2L1CAU4_METMI</name>
<dbReference type="Proteomes" id="UP000571751">
    <property type="component" value="Unassembled WGS sequence"/>
</dbReference>
<reference evidence="10" key="1">
    <citation type="journal article" date="2018" name="Genome Announc.">
        <title>Complete Genome Sequence of the Methanococcus maripaludis Type Strain JJ (DSM 2067), a Model for Selenoprotein Synthesis in Archaea.</title>
        <authorList>
            <person name="Poehlein A."/>
            <person name="Heym D."/>
            <person name="Quitzke V."/>
            <person name="Fersch J."/>
            <person name="Daniel R."/>
            <person name="Rother M."/>
        </authorList>
    </citation>
    <scope>NUCLEOTIDE SEQUENCE [LARGE SCALE GENOMIC DNA]</scope>
    <source>
        <strain evidence="10">DSM 2067</strain>
    </source>
</reference>
<evidence type="ECO:0000313" key="16">
    <source>
        <dbReference type="Proteomes" id="UP000571751"/>
    </source>
</evidence>
<keyword evidence="1" id="KW-0812">Transmembrane</keyword>
<dbReference type="KEGG" id="mmad:MMJJ_10810"/>
<dbReference type="EMBL" id="JACDUO010000005">
    <property type="protein sequence ID" value="MBA2864953.1"/>
    <property type="molecule type" value="Genomic_DNA"/>
</dbReference>
<sequence>MIIPKKYERITFALLMSGSMAFVMSLVMTMVNRGISLDVLAFWPKVFLIGYCIAFPTAYFVSPLVGKINSKIIIK</sequence>
<dbReference type="EMBL" id="JACDUP010000004">
    <property type="protein sequence ID" value="MBA2869723.1"/>
    <property type="molecule type" value="Genomic_DNA"/>
</dbReference>
<dbReference type="EMBL" id="JACDUM010000006">
    <property type="protein sequence ID" value="MBA2861119.1"/>
    <property type="molecule type" value="Genomic_DNA"/>
</dbReference>
<keyword evidence="1" id="KW-0472">Membrane</keyword>